<proteinExistence type="predicted"/>
<gene>
    <name evidence="1" type="ORF">BT96DRAFT_745260</name>
</gene>
<protein>
    <submittedName>
        <fullName evidence="1">Uncharacterized protein</fullName>
    </submittedName>
</protein>
<reference evidence="1" key="1">
    <citation type="journal article" date="2019" name="Environ. Microbiol.">
        <title>Fungal ecological strategies reflected in gene transcription - a case study of two litter decomposers.</title>
        <authorList>
            <person name="Barbi F."/>
            <person name="Kohler A."/>
            <person name="Barry K."/>
            <person name="Baskaran P."/>
            <person name="Daum C."/>
            <person name="Fauchery L."/>
            <person name="Ihrmark K."/>
            <person name="Kuo A."/>
            <person name="LaButti K."/>
            <person name="Lipzen A."/>
            <person name="Morin E."/>
            <person name="Grigoriev I.V."/>
            <person name="Henrissat B."/>
            <person name="Lindahl B."/>
            <person name="Martin F."/>
        </authorList>
    </citation>
    <scope>NUCLEOTIDE SEQUENCE</scope>
    <source>
        <strain evidence="1">JB14</strain>
    </source>
</reference>
<dbReference type="Proteomes" id="UP000799118">
    <property type="component" value="Unassembled WGS sequence"/>
</dbReference>
<accession>A0A6A4GE77</accession>
<evidence type="ECO:0000313" key="1">
    <source>
        <dbReference type="EMBL" id="KAE9383673.1"/>
    </source>
</evidence>
<feature type="non-terminal residue" evidence="1">
    <location>
        <position position="89"/>
    </location>
</feature>
<name>A0A6A4GE77_9AGAR</name>
<dbReference type="AlphaFoldDB" id="A0A6A4GE77"/>
<keyword evidence="2" id="KW-1185">Reference proteome</keyword>
<evidence type="ECO:0000313" key="2">
    <source>
        <dbReference type="Proteomes" id="UP000799118"/>
    </source>
</evidence>
<feature type="non-terminal residue" evidence="1">
    <location>
        <position position="1"/>
    </location>
</feature>
<sequence length="89" mass="10059">GFVDVLAEMTVVEKEEWAVAVMPLHNVLVKTRRISFKVINSPTILLPSWCKAVAGSAFCNRTLPQDVSTHWNSTYNMLAAFIKMKEYVD</sequence>
<dbReference type="EMBL" id="ML770367">
    <property type="protein sequence ID" value="KAE9383673.1"/>
    <property type="molecule type" value="Genomic_DNA"/>
</dbReference>
<organism evidence="1 2">
    <name type="scientific">Gymnopus androsaceus JB14</name>
    <dbReference type="NCBI Taxonomy" id="1447944"/>
    <lineage>
        <taxon>Eukaryota</taxon>
        <taxon>Fungi</taxon>
        <taxon>Dikarya</taxon>
        <taxon>Basidiomycota</taxon>
        <taxon>Agaricomycotina</taxon>
        <taxon>Agaricomycetes</taxon>
        <taxon>Agaricomycetidae</taxon>
        <taxon>Agaricales</taxon>
        <taxon>Marasmiineae</taxon>
        <taxon>Omphalotaceae</taxon>
        <taxon>Gymnopus</taxon>
    </lineage>
</organism>
<dbReference type="OrthoDB" id="3252425at2759"/>